<dbReference type="AlphaFoldDB" id="A0AAN8PZC5"/>
<name>A0AAN8PZC5_PATCE</name>
<keyword evidence="3" id="KW-1185">Reference proteome</keyword>
<organism evidence="2 3">
    <name type="scientific">Patella caerulea</name>
    <name type="common">Rayed Mediterranean limpet</name>
    <dbReference type="NCBI Taxonomy" id="87958"/>
    <lineage>
        <taxon>Eukaryota</taxon>
        <taxon>Metazoa</taxon>
        <taxon>Spiralia</taxon>
        <taxon>Lophotrochozoa</taxon>
        <taxon>Mollusca</taxon>
        <taxon>Gastropoda</taxon>
        <taxon>Patellogastropoda</taxon>
        <taxon>Patelloidea</taxon>
        <taxon>Patellidae</taxon>
        <taxon>Patella</taxon>
    </lineage>
</organism>
<accession>A0AAN8PZC5</accession>
<protein>
    <submittedName>
        <fullName evidence="2">Uncharacterized protein</fullName>
    </submittedName>
</protein>
<sequence length="107" mass="12420">MEGFSDVTEFTYEIFLIPCQQNKFQLLNRNYAVPQRQPDDTSVAHVAPDNQRHLNQSNDHSREINDTLSKFATKDKLNNLVSNSNARDNTNYTTRSGRSIKKPERYN</sequence>
<dbReference type="EMBL" id="JAZGQO010000005">
    <property type="protein sequence ID" value="KAK6186689.1"/>
    <property type="molecule type" value="Genomic_DNA"/>
</dbReference>
<reference evidence="2 3" key="1">
    <citation type="submission" date="2024-01" db="EMBL/GenBank/DDBJ databases">
        <title>The genome of the rayed Mediterranean limpet Patella caerulea (Linnaeus, 1758).</title>
        <authorList>
            <person name="Anh-Thu Weber A."/>
            <person name="Halstead-Nussloch G."/>
        </authorList>
    </citation>
    <scope>NUCLEOTIDE SEQUENCE [LARGE SCALE GENOMIC DNA]</scope>
    <source>
        <strain evidence="2">AATW-2023a</strain>
        <tissue evidence="2">Whole specimen</tissue>
    </source>
</reference>
<evidence type="ECO:0000313" key="3">
    <source>
        <dbReference type="Proteomes" id="UP001347796"/>
    </source>
</evidence>
<feature type="region of interest" description="Disordered" evidence="1">
    <location>
        <begin position="35"/>
        <end position="62"/>
    </location>
</feature>
<comment type="caution">
    <text evidence="2">The sequence shown here is derived from an EMBL/GenBank/DDBJ whole genome shotgun (WGS) entry which is preliminary data.</text>
</comment>
<feature type="region of interest" description="Disordered" evidence="1">
    <location>
        <begin position="79"/>
        <end position="107"/>
    </location>
</feature>
<gene>
    <name evidence="2" type="ORF">SNE40_005974</name>
</gene>
<evidence type="ECO:0000313" key="2">
    <source>
        <dbReference type="EMBL" id="KAK6186689.1"/>
    </source>
</evidence>
<proteinExistence type="predicted"/>
<feature type="compositionally biased region" description="Polar residues" evidence="1">
    <location>
        <begin position="79"/>
        <end position="97"/>
    </location>
</feature>
<evidence type="ECO:0000256" key="1">
    <source>
        <dbReference type="SAM" id="MobiDB-lite"/>
    </source>
</evidence>
<dbReference type="Proteomes" id="UP001347796">
    <property type="component" value="Unassembled WGS sequence"/>
</dbReference>